<feature type="chain" id="PRO_5002335857" description="SXP/RAL-2 family protein Ani s 5-like cation-binding domain-containing protein" evidence="2">
    <location>
        <begin position="17"/>
        <end position="227"/>
    </location>
</feature>
<dbReference type="AlphaFoldDB" id="A0A0D8XQN7"/>
<reference evidence="5" key="2">
    <citation type="journal article" date="2016" name="Sci. Rep.">
        <title>Dictyocaulus viviparus genome, variome and transcriptome elucidate lungworm biology and support future intervention.</title>
        <authorList>
            <person name="McNulty S.N."/>
            <person name="Strube C."/>
            <person name="Rosa B.A."/>
            <person name="Martin J.C."/>
            <person name="Tyagi R."/>
            <person name="Choi Y.J."/>
            <person name="Wang Q."/>
            <person name="Hallsworth Pepin K."/>
            <person name="Zhang X."/>
            <person name="Ozersky P."/>
            <person name="Wilson R.K."/>
            <person name="Sternberg P.W."/>
            <person name="Gasser R.B."/>
            <person name="Mitreva M."/>
        </authorList>
    </citation>
    <scope>NUCLEOTIDE SEQUENCE [LARGE SCALE GENOMIC DNA]</scope>
    <source>
        <strain evidence="5">HannoverDv2000</strain>
    </source>
</reference>
<dbReference type="Proteomes" id="UP000053766">
    <property type="component" value="Unassembled WGS sequence"/>
</dbReference>
<evidence type="ECO:0000313" key="5">
    <source>
        <dbReference type="Proteomes" id="UP000053766"/>
    </source>
</evidence>
<proteinExistence type="predicted"/>
<protein>
    <recommendedName>
        <fullName evidence="3">SXP/RAL-2 family protein Ani s 5-like cation-binding domain-containing protein</fullName>
    </recommendedName>
</protein>
<sequence length="227" mass="25668">MNTILLIFVIIGSAWCDSGRWGGHAGYGRRGPSGRPPPPPYLKNLTEKAQDEYMKIVSNMRTTIAQQKEEVMKWAAQYNVEEQVKEFNANMTKLKNEVKQNVTDMVSQLPAGVKKFSDLMDNENQTFPEQMKALKQLCFEDKKQCYVLGCIMKEVTSISHGRFNNGNDKLDGRPWSQENEDFFGSHGNSEDNKSNWAHVSADSSESQEHNDSREHGKTSGNQRAESA</sequence>
<accession>A0A0D8XQN7</accession>
<dbReference type="InterPro" id="IPR003677">
    <property type="entry name" value="ANIS5_cation-bd"/>
</dbReference>
<organism evidence="4 5">
    <name type="scientific">Dictyocaulus viviparus</name>
    <name type="common">Bovine lungworm</name>
    <dbReference type="NCBI Taxonomy" id="29172"/>
    <lineage>
        <taxon>Eukaryota</taxon>
        <taxon>Metazoa</taxon>
        <taxon>Ecdysozoa</taxon>
        <taxon>Nematoda</taxon>
        <taxon>Chromadorea</taxon>
        <taxon>Rhabditida</taxon>
        <taxon>Rhabditina</taxon>
        <taxon>Rhabditomorpha</taxon>
        <taxon>Strongyloidea</taxon>
        <taxon>Metastrongylidae</taxon>
        <taxon>Dictyocaulus</taxon>
    </lineage>
</organism>
<dbReference type="InterPro" id="IPR052823">
    <property type="entry name" value="SXP/RAL-2_related"/>
</dbReference>
<evidence type="ECO:0000256" key="2">
    <source>
        <dbReference type="SAM" id="SignalP"/>
    </source>
</evidence>
<keyword evidence="2" id="KW-0732">Signal</keyword>
<feature type="compositionally biased region" description="Polar residues" evidence="1">
    <location>
        <begin position="194"/>
        <end position="204"/>
    </location>
</feature>
<gene>
    <name evidence="4" type="ORF">DICVIV_07841</name>
</gene>
<dbReference type="Pfam" id="PF02520">
    <property type="entry name" value="ANIS5_cation-bd"/>
    <property type="match status" value="1"/>
</dbReference>
<feature type="compositionally biased region" description="Basic and acidic residues" evidence="1">
    <location>
        <begin position="206"/>
        <end position="217"/>
    </location>
</feature>
<dbReference type="PANTHER" id="PTHR21593:SF27">
    <property type="entry name" value="PROTEIN CBG23956"/>
    <property type="match status" value="1"/>
</dbReference>
<evidence type="ECO:0000313" key="4">
    <source>
        <dbReference type="EMBL" id="KJH46109.1"/>
    </source>
</evidence>
<dbReference type="STRING" id="29172.A0A0D8XQN7"/>
<feature type="compositionally biased region" description="Polar residues" evidence="1">
    <location>
        <begin position="218"/>
        <end position="227"/>
    </location>
</feature>
<evidence type="ECO:0000259" key="3">
    <source>
        <dbReference type="Pfam" id="PF02520"/>
    </source>
</evidence>
<feature type="signal peptide" evidence="2">
    <location>
        <begin position="1"/>
        <end position="16"/>
    </location>
</feature>
<name>A0A0D8XQN7_DICVI</name>
<reference evidence="4 5" key="1">
    <citation type="submission" date="2013-11" db="EMBL/GenBank/DDBJ databases">
        <title>Draft genome of the bovine lungworm Dictyocaulus viviparus.</title>
        <authorList>
            <person name="Mitreva M."/>
        </authorList>
    </citation>
    <scope>NUCLEOTIDE SEQUENCE [LARGE SCALE GENOMIC DNA]</scope>
    <source>
        <strain evidence="4 5">HannoverDv2000</strain>
    </source>
</reference>
<feature type="region of interest" description="Disordered" evidence="1">
    <location>
        <begin position="161"/>
        <end position="227"/>
    </location>
</feature>
<feature type="domain" description="SXP/RAL-2 family protein Ani s 5-like cation-binding" evidence="3">
    <location>
        <begin position="49"/>
        <end position="155"/>
    </location>
</feature>
<keyword evidence="5" id="KW-1185">Reference proteome</keyword>
<dbReference type="OrthoDB" id="5867022at2759"/>
<dbReference type="PANTHER" id="PTHR21593">
    <property type="entry name" value="PRION-LIKE- Q/N-RICH -DOMAIN-BEARING PROTEIN PROTEIN"/>
    <property type="match status" value="1"/>
</dbReference>
<dbReference type="EMBL" id="KN716369">
    <property type="protein sequence ID" value="KJH46109.1"/>
    <property type="molecule type" value="Genomic_DNA"/>
</dbReference>
<evidence type="ECO:0000256" key="1">
    <source>
        <dbReference type="SAM" id="MobiDB-lite"/>
    </source>
</evidence>